<dbReference type="Proteomes" id="UP000297245">
    <property type="component" value="Unassembled WGS sequence"/>
</dbReference>
<dbReference type="EMBL" id="ML179067">
    <property type="protein sequence ID" value="THV03428.1"/>
    <property type="molecule type" value="Genomic_DNA"/>
</dbReference>
<reference evidence="1 2" key="1">
    <citation type="journal article" date="2019" name="Nat. Ecol. Evol.">
        <title>Megaphylogeny resolves global patterns of mushroom evolution.</title>
        <authorList>
            <person name="Varga T."/>
            <person name="Krizsan K."/>
            <person name="Foldi C."/>
            <person name="Dima B."/>
            <person name="Sanchez-Garcia M."/>
            <person name="Sanchez-Ramirez S."/>
            <person name="Szollosi G.J."/>
            <person name="Szarkandi J.G."/>
            <person name="Papp V."/>
            <person name="Albert L."/>
            <person name="Andreopoulos W."/>
            <person name="Angelini C."/>
            <person name="Antonin V."/>
            <person name="Barry K.W."/>
            <person name="Bougher N.L."/>
            <person name="Buchanan P."/>
            <person name="Buyck B."/>
            <person name="Bense V."/>
            <person name="Catcheside P."/>
            <person name="Chovatia M."/>
            <person name="Cooper J."/>
            <person name="Damon W."/>
            <person name="Desjardin D."/>
            <person name="Finy P."/>
            <person name="Geml J."/>
            <person name="Haridas S."/>
            <person name="Hughes K."/>
            <person name="Justo A."/>
            <person name="Karasinski D."/>
            <person name="Kautmanova I."/>
            <person name="Kiss B."/>
            <person name="Kocsube S."/>
            <person name="Kotiranta H."/>
            <person name="LaButti K.M."/>
            <person name="Lechner B.E."/>
            <person name="Liimatainen K."/>
            <person name="Lipzen A."/>
            <person name="Lukacs Z."/>
            <person name="Mihaltcheva S."/>
            <person name="Morgado L.N."/>
            <person name="Niskanen T."/>
            <person name="Noordeloos M.E."/>
            <person name="Ohm R.A."/>
            <person name="Ortiz-Santana B."/>
            <person name="Ovrebo C."/>
            <person name="Racz N."/>
            <person name="Riley R."/>
            <person name="Savchenko A."/>
            <person name="Shiryaev A."/>
            <person name="Soop K."/>
            <person name="Spirin V."/>
            <person name="Szebenyi C."/>
            <person name="Tomsovsky M."/>
            <person name="Tulloss R.E."/>
            <person name="Uehling J."/>
            <person name="Grigoriev I.V."/>
            <person name="Vagvolgyi C."/>
            <person name="Papp T."/>
            <person name="Martin F.M."/>
            <person name="Miettinen O."/>
            <person name="Hibbett D.S."/>
            <person name="Nagy L.G."/>
        </authorList>
    </citation>
    <scope>NUCLEOTIDE SEQUENCE [LARGE SCALE GENOMIC DNA]</scope>
    <source>
        <strain evidence="1 2">CBS 962.96</strain>
    </source>
</reference>
<gene>
    <name evidence="1" type="ORF">K435DRAFT_651339</name>
</gene>
<keyword evidence="2" id="KW-1185">Reference proteome</keyword>
<evidence type="ECO:0000313" key="1">
    <source>
        <dbReference type="EMBL" id="THV03428.1"/>
    </source>
</evidence>
<dbReference type="AlphaFoldDB" id="A0A4S8MKU1"/>
<accession>A0A4S8MKU1</accession>
<organism evidence="1 2">
    <name type="scientific">Dendrothele bispora (strain CBS 962.96)</name>
    <dbReference type="NCBI Taxonomy" id="1314807"/>
    <lineage>
        <taxon>Eukaryota</taxon>
        <taxon>Fungi</taxon>
        <taxon>Dikarya</taxon>
        <taxon>Basidiomycota</taxon>
        <taxon>Agaricomycotina</taxon>
        <taxon>Agaricomycetes</taxon>
        <taxon>Agaricomycetidae</taxon>
        <taxon>Agaricales</taxon>
        <taxon>Agaricales incertae sedis</taxon>
        <taxon>Dendrothele</taxon>
    </lineage>
</organism>
<protein>
    <submittedName>
        <fullName evidence="1">Uncharacterized protein</fullName>
    </submittedName>
</protein>
<proteinExistence type="predicted"/>
<evidence type="ECO:0000313" key="2">
    <source>
        <dbReference type="Proteomes" id="UP000297245"/>
    </source>
</evidence>
<name>A0A4S8MKU1_DENBC</name>
<sequence>MEIGSPMAAMYLLGNPDHYTNSDFTNFYWVQYVDRVRTYWKDLDNVLSLQSDLPLAEQDIPDEKVWVNKNKDQYVGISNVDDYALRNEILADMNLYDFMITYRKERRSKKKQTDIINIYWRNLLKMMVSMRKKKMILSY</sequence>
<dbReference type="OrthoDB" id="3259294at2759"/>